<dbReference type="PIRSF" id="PIRSF005814">
    <property type="entry name" value="MutS_YshD"/>
    <property type="match status" value="1"/>
</dbReference>
<dbReference type="GO" id="GO:0043023">
    <property type="term" value="F:ribosomal large subunit binding"/>
    <property type="evidence" value="ECO:0007669"/>
    <property type="project" value="UniProtKB-UniRule"/>
</dbReference>
<feature type="coiled-coil region" evidence="8">
    <location>
        <begin position="564"/>
        <end position="652"/>
    </location>
</feature>
<feature type="binding site" evidence="7">
    <location>
        <begin position="387"/>
        <end position="394"/>
    </location>
    <ligand>
        <name>ATP</name>
        <dbReference type="ChEBI" id="CHEBI:30616"/>
    </ligand>
</feature>
<comment type="similarity">
    <text evidence="7">Belongs to the DNA mismatch repair MutS family. MutS2 subfamily.</text>
</comment>
<accession>B7GGY7</accession>
<dbReference type="InterPro" id="IPR046893">
    <property type="entry name" value="MSSS"/>
</dbReference>
<dbReference type="HOGENOM" id="CLU_011252_2_1_9"/>
<dbReference type="STRING" id="491915.Aflv_0561"/>
<dbReference type="SUPFAM" id="SSF52540">
    <property type="entry name" value="P-loop containing nucleoside triphosphate hydrolases"/>
    <property type="match status" value="1"/>
</dbReference>
<dbReference type="EC" id="3.6.4.-" evidence="7"/>
<sequence>MRLIQTHTTFACLMIWSLEWRLPEKVGFEKKRSSIHGISNNLSLFCENKQLEGYLVHAKTLHILEFDKVKAQLAEYVSSSLGKEKVVALMPSSHVEEVVRWQEETDEAATVLRLRGHVPLGGIFDVRMQTKRASIGGTLSPHELLDIASTMRAARQLKKFLEATEADLPHMIAYAAQIVPLPELEQRIYHCIDESGDVLDGASDRLRSLRHQLRTIEGRVRDKLESIIRSSSAQKTLSDAIITIRNDRYVIPVKQEYRHTYGGIVHDQSSSGATLFIEPQSVVELNNELQQLRVKEKQEIERILSELSASVGEQATTIIENVELLAQLDFLFAKAKYAKAIKATKPAINERGYIRLIQARHPLIPSDEVVPNDIELGSNYTTMVITGPNTGGKTVTLKTIGLFTVMAQAGLQVPALDGSQLAVFRAVYADIGDEQSIEQSLSTFSSHMVNIVDILKQVDEHSLVLFDELGAGTDPQEGAALAIAILDEVHNRGARVVATTHYPELKAYGYNRQGVMNASVEFDIETLSPTYKLLIGIPGRSNALDISRRLGLDEHIIARARTYISAESNEVENMIASLEQSKKRAEEEWEQAEKLRQEAEQLRNELEKQWTEFNEQQDRLLERAKEEAEFIVKKAMKTAEEIIQNLREMQKKQVIAMKEHELIDARKKLEEAIPQIDTKKKKQAQKAKQSLHPGDEVKVIHLNQKGQLIEKVSDKEWLVQIGILKMKVDEENLQYVSSPAPIETKPIATVKGRDYHVPLELDLRGERYEDALLRVEKYIDDAVLAGYPRVSIIHGKGTGALRKGVQQYLQNHRSVKSIRFGEATEGGTGVTIVELQ</sequence>
<keyword evidence="7" id="KW-0540">Nuclease</keyword>
<dbReference type="EC" id="3.1.-.-" evidence="7"/>
<keyword evidence="7" id="KW-0255">Endonuclease</keyword>
<comment type="function">
    <text evidence="7">Acts as a ribosome collision sensor, splitting the ribosome into its 2 subunits. Detects stalled/collided 70S ribosomes which it binds and splits by an ATP-hydrolysis driven conformational change. Acts upstream of the ribosome quality control system (RQC), a ribosome-associated complex that mediates the extraction of incompletely synthesized nascent chains from stalled ribosomes and their subsequent degradation. Probably generates substrates for RQC.</text>
</comment>
<dbReference type="InterPro" id="IPR000432">
    <property type="entry name" value="DNA_mismatch_repair_MutS_C"/>
</dbReference>
<evidence type="ECO:0000256" key="5">
    <source>
        <dbReference type="ARBA" id="ARBA00022884"/>
    </source>
</evidence>
<dbReference type="InterPro" id="IPR005747">
    <property type="entry name" value="MutS2"/>
</dbReference>
<dbReference type="Gene3D" id="3.40.50.300">
    <property type="entry name" value="P-loop containing nucleotide triphosphate hydrolases"/>
    <property type="match status" value="1"/>
</dbReference>
<organism evidence="10 11">
    <name type="scientific">Anoxybacillus flavithermus (strain DSM 21510 / WK1)</name>
    <dbReference type="NCBI Taxonomy" id="491915"/>
    <lineage>
        <taxon>Bacteria</taxon>
        <taxon>Bacillati</taxon>
        <taxon>Bacillota</taxon>
        <taxon>Bacilli</taxon>
        <taxon>Bacillales</taxon>
        <taxon>Anoxybacillaceae</taxon>
        <taxon>Anoxybacillus</taxon>
    </lineage>
</organism>
<dbReference type="Gene3D" id="1.10.1420.10">
    <property type="match status" value="2"/>
</dbReference>
<dbReference type="PANTHER" id="PTHR48466:SF2">
    <property type="entry name" value="OS10G0509000 PROTEIN"/>
    <property type="match status" value="1"/>
</dbReference>
<keyword evidence="2 7" id="KW-0547">Nucleotide-binding</keyword>
<evidence type="ECO:0000256" key="4">
    <source>
        <dbReference type="ARBA" id="ARBA00022840"/>
    </source>
</evidence>
<name>B7GGY7_ANOFW</name>
<dbReference type="InterPro" id="IPR002625">
    <property type="entry name" value="Smr_dom"/>
</dbReference>
<feature type="domain" description="Smr" evidence="9">
    <location>
        <begin position="761"/>
        <end position="836"/>
    </location>
</feature>
<dbReference type="Pfam" id="PF00488">
    <property type="entry name" value="MutS_V"/>
    <property type="match status" value="1"/>
</dbReference>
<dbReference type="GO" id="GO:0030983">
    <property type="term" value="F:mismatched DNA binding"/>
    <property type="evidence" value="ECO:0007669"/>
    <property type="project" value="InterPro"/>
</dbReference>
<keyword evidence="5 7" id="KW-0694">RNA-binding</keyword>
<dbReference type="NCBIfam" id="TIGR01069">
    <property type="entry name" value="mutS2"/>
    <property type="match status" value="1"/>
</dbReference>
<dbReference type="HAMAP" id="MF_00092">
    <property type="entry name" value="MutS2"/>
    <property type="match status" value="1"/>
</dbReference>
<dbReference type="eggNOG" id="COG1193">
    <property type="taxonomic scope" value="Bacteria"/>
</dbReference>
<comment type="subunit">
    <text evidence="7">Homodimer. Binds to stalled ribosomes, contacting rRNA.</text>
</comment>
<dbReference type="SUPFAM" id="SSF48334">
    <property type="entry name" value="DNA repair protein MutS, domain III"/>
    <property type="match status" value="1"/>
</dbReference>
<dbReference type="SMART" id="SM00463">
    <property type="entry name" value="SMR"/>
    <property type="match status" value="1"/>
</dbReference>
<dbReference type="Pfam" id="PF20297">
    <property type="entry name" value="MSSS"/>
    <property type="match status" value="1"/>
</dbReference>
<dbReference type="Pfam" id="PF01713">
    <property type="entry name" value="Smr"/>
    <property type="match status" value="1"/>
</dbReference>
<dbReference type="GO" id="GO:0016887">
    <property type="term" value="F:ATP hydrolysis activity"/>
    <property type="evidence" value="ECO:0007669"/>
    <property type="project" value="InterPro"/>
</dbReference>
<evidence type="ECO:0000256" key="2">
    <source>
        <dbReference type="ARBA" id="ARBA00022741"/>
    </source>
</evidence>
<dbReference type="FunFam" id="3.40.50.300:FF:000830">
    <property type="entry name" value="Endonuclease MutS2"/>
    <property type="match status" value="1"/>
</dbReference>
<dbReference type="PROSITE" id="PS50828">
    <property type="entry name" value="SMR"/>
    <property type="match status" value="1"/>
</dbReference>
<dbReference type="GO" id="GO:0019843">
    <property type="term" value="F:rRNA binding"/>
    <property type="evidence" value="ECO:0007669"/>
    <property type="project" value="UniProtKB-UniRule"/>
</dbReference>
<protein>
    <recommendedName>
        <fullName evidence="7">Endonuclease MutS2</fullName>
        <ecNumber evidence="7">3.1.-.-</ecNumber>
    </recommendedName>
    <alternativeName>
        <fullName evidence="7">Ribosome-associated protein quality control-upstream factor</fullName>
        <shortName evidence="7">RQC-upstream factor</shortName>
        <shortName evidence="7">RqcU</shortName>
        <ecNumber evidence="7">3.6.4.-</ecNumber>
    </alternativeName>
</protein>
<dbReference type="InterPro" id="IPR027417">
    <property type="entry name" value="P-loop_NTPase"/>
</dbReference>
<dbReference type="SMART" id="SM00534">
    <property type="entry name" value="MUTSac"/>
    <property type="match status" value="1"/>
</dbReference>
<dbReference type="PROSITE" id="PS00486">
    <property type="entry name" value="DNA_MISMATCH_REPAIR_2"/>
    <property type="match status" value="1"/>
</dbReference>
<dbReference type="Gene3D" id="3.30.1370.110">
    <property type="match status" value="1"/>
</dbReference>
<keyword evidence="1 7" id="KW-0699">rRNA-binding</keyword>
<evidence type="ECO:0000259" key="9">
    <source>
        <dbReference type="PROSITE" id="PS50828"/>
    </source>
</evidence>
<keyword evidence="8" id="KW-0175">Coiled coil</keyword>
<evidence type="ECO:0000256" key="3">
    <source>
        <dbReference type="ARBA" id="ARBA00022801"/>
    </source>
</evidence>
<dbReference type="InterPro" id="IPR036187">
    <property type="entry name" value="DNA_mismatch_repair_MutS_sf"/>
</dbReference>
<dbReference type="CDD" id="cd03280">
    <property type="entry name" value="ABC_MutS2"/>
    <property type="match status" value="1"/>
</dbReference>
<keyword evidence="3 7" id="KW-0378">Hydrolase</keyword>
<comment type="function">
    <text evidence="7">Endonuclease that is involved in the suppression of homologous recombination and thus may have a key role in the control of bacterial genetic diversity.</text>
</comment>
<dbReference type="GO" id="GO:0006298">
    <property type="term" value="P:mismatch repair"/>
    <property type="evidence" value="ECO:0007669"/>
    <property type="project" value="InterPro"/>
</dbReference>
<proteinExistence type="inferred from homology"/>
<dbReference type="EMBL" id="CP000922">
    <property type="protein sequence ID" value="ACJ32942.1"/>
    <property type="molecule type" value="Genomic_DNA"/>
</dbReference>
<dbReference type="GO" id="GO:0072344">
    <property type="term" value="P:rescue of stalled ribosome"/>
    <property type="evidence" value="ECO:0007669"/>
    <property type="project" value="UniProtKB-UniRule"/>
</dbReference>
<dbReference type="InterPro" id="IPR045076">
    <property type="entry name" value="MutS"/>
</dbReference>
<dbReference type="PANTHER" id="PTHR48466">
    <property type="entry name" value="OS10G0509000 PROTEIN-RELATED"/>
    <property type="match status" value="1"/>
</dbReference>
<dbReference type="CDD" id="cd06503">
    <property type="entry name" value="ATP-synt_Fo_b"/>
    <property type="match status" value="1"/>
</dbReference>
<dbReference type="SUPFAM" id="SSF160443">
    <property type="entry name" value="SMR domain-like"/>
    <property type="match status" value="1"/>
</dbReference>
<dbReference type="GO" id="GO:0140664">
    <property type="term" value="F:ATP-dependent DNA damage sensor activity"/>
    <property type="evidence" value="ECO:0007669"/>
    <property type="project" value="InterPro"/>
</dbReference>
<dbReference type="KEGG" id="afl:Aflv_0561"/>
<dbReference type="GO" id="GO:0005524">
    <property type="term" value="F:ATP binding"/>
    <property type="evidence" value="ECO:0007669"/>
    <property type="project" value="UniProtKB-UniRule"/>
</dbReference>
<evidence type="ECO:0000256" key="7">
    <source>
        <dbReference type="HAMAP-Rule" id="MF_00092"/>
    </source>
</evidence>
<dbReference type="SMART" id="SM00533">
    <property type="entry name" value="MUTSd"/>
    <property type="match status" value="1"/>
</dbReference>
<dbReference type="InterPro" id="IPR036063">
    <property type="entry name" value="Smr_dom_sf"/>
</dbReference>
<dbReference type="InterPro" id="IPR007696">
    <property type="entry name" value="DNA_mismatch_repair_MutS_core"/>
</dbReference>
<evidence type="ECO:0000256" key="8">
    <source>
        <dbReference type="SAM" id="Coils"/>
    </source>
</evidence>
<evidence type="ECO:0000313" key="11">
    <source>
        <dbReference type="Proteomes" id="UP000000742"/>
    </source>
</evidence>
<evidence type="ECO:0000256" key="6">
    <source>
        <dbReference type="ARBA" id="ARBA00023125"/>
    </source>
</evidence>
<gene>
    <name evidence="10" type="primary">mutSB</name>
    <name evidence="7" type="synonym">mutS2</name>
    <name evidence="7" type="synonym">rqcU</name>
    <name evidence="10" type="ordered locus">Aflv_0561</name>
</gene>
<dbReference type="Proteomes" id="UP000000742">
    <property type="component" value="Chromosome"/>
</dbReference>
<keyword evidence="4 7" id="KW-0067">ATP-binding</keyword>
<evidence type="ECO:0000313" key="10">
    <source>
        <dbReference type="EMBL" id="ACJ32942.1"/>
    </source>
</evidence>
<dbReference type="GO" id="GO:0004519">
    <property type="term" value="F:endonuclease activity"/>
    <property type="evidence" value="ECO:0007669"/>
    <property type="project" value="UniProtKB-UniRule"/>
</dbReference>
<reference evidence="10 11" key="1">
    <citation type="journal article" date="2008" name="Genome Biol.">
        <title>Encapsulated in silica: genome, proteome and physiology of the thermophilic bacterium Anoxybacillus flavithermus WK1.</title>
        <authorList>
            <person name="Saw J.H."/>
            <person name="Mountain B.W."/>
            <person name="Feng L."/>
            <person name="Omelchenko M.V."/>
            <person name="Hou S."/>
            <person name="Saito J.A."/>
            <person name="Stott M.B."/>
            <person name="Li D."/>
            <person name="Zhao G."/>
            <person name="Wu J."/>
            <person name="Galperin M.Y."/>
            <person name="Koonin E.V."/>
            <person name="Makarova K.S."/>
            <person name="Wolf Y.I."/>
            <person name="Rigden D.J."/>
            <person name="Dunfield P.F."/>
            <person name="Wang L."/>
            <person name="Alam M."/>
        </authorList>
    </citation>
    <scope>NUCLEOTIDE SEQUENCE [LARGE SCALE GENOMIC DNA]</scope>
    <source>
        <strain evidence="11">DSM 21510 / WK1</strain>
    </source>
</reference>
<dbReference type="AlphaFoldDB" id="B7GGY7"/>
<keyword evidence="6 7" id="KW-0238">DNA-binding</keyword>
<evidence type="ECO:0000256" key="1">
    <source>
        <dbReference type="ARBA" id="ARBA00022730"/>
    </source>
</evidence>
<dbReference type="GO" id="GO:0045910">
    <property type="term" value="P:negative regulation of DNA recombination"/>
    <property type="evidence" value="ECO:0007669"/>
    <property type="project" value="InterPro"/>
</dbReference>